<reference evidence="2 3" key="1">
    <citation type="journal article" date="2021" name="Sci. Rep.">
        <title>The distribution of antibiotic resistance genes in chicken gut microbiota commensals.</title>
        <authorList>
            <person name="Juricova H."/>
            <person name="Matiasovicova J."/>
            <person name="Kubasova T."/>
            <person name="Cejkova D."/>
            <person name="Rychlik I."/>
        </authorList>
    </citation>
    <scope>NUCLEOTIDE SEQUENCE [LARGE SCALE GENOMIC DNA]</scope>
    <source>
        <strain evidence="2 3">An829</strain>
    </source>
</reference>
<dbReference type="SUPFAM" id="SSF52540">
    <property type="entry name" value="P-loop containing nucleoside triphosphate hydrolases"/>
    <property type="match status" value="1"/>
</dbReference>
<sequence length="268" mass="28967">MNEKGGVGKSMVACQFAFYAALKRGLRVLVLDFDQQGNTTNTLTHSGKCCVATVSTGKLLVNAEVPSAEELDAPFVLMPADNYLVQLERTGVTNHQTFILNLNNALETLDDQFDLCVIDTNPSPDVRATAAMANATHVLAPLELKQESLDGVFELLNKVRGVQESLNPELQLLGLLPNLVEKKPYQIAGLNALLTGAGKFLFMLPSGKPAAIPNAAAIAEAQGDGRPLWEGPRTKVERVSGICRQVWEAMADQMGLENRAEQQPQEKA</sequence>
<dbReference type="Proteomes" id="UP000715095">
    <property type="component" value="Unassembled WGS sequence"/>
</dbReference>
<organism evidence="2 3">
    <name type="scientific">Sutterella massiliensis</name>
    <dbReference type="NCBI Taxonomy" id="1816689"/>
    <lineage>
        <taxon>Bacteria</taxon>
        <taxon>Pseudomonadati</taxon>
        <taxon>Pseudomonadota</taxon>
        <taxon>Betaproteobacteria</taxon>
        <taxon>Burkholderiales</taxon>
        <taxon>Sutterellaceae</taxon>
        <taxon>Sutterella</taxon>
    </lineage>
</organism>
<evidence type="ECO:0000313" key="3">
    <source>
        <dbReference type="Proteomes" id="UP000715095"/>
    </source>
</evidence>
<gene>
    <name evidence="2" type="ORF">H6A60_02515</name>
</gene>
<evidence type="ECO:0000313" key="2">
    <source>
        <dbReference type="EMBL" id="MBM6703377.1"/>
    </source>
</evidence>
<dbReference type="PANTHER" id="PTHR13696:SF99">
    <property type="entry name" value="COBYRINIC ACID AC-DIAMIDE SYNTHASE"/>
    <property type="match status" value="1"/>
</dbReference>
<comment type="caution">
    <text evidence="2">The sequence shown here is derived from an EMBL/GenBank/DDBJ whole genome shotgun (WGS) entry which is preliminary data.</text>
</comment>
<dbReference type="Pfam" id="PF13614">
    <property type="entry name" value="AAA_31"/>
    <property type="match status" value="1"/>
</dbReference>
<feature type="domain" description="AAA" evidence="1">
    <location>
        <begin position="2"/>
        <end position="171"/>
    </location>
</feature>
<dbReference type="EMBL" id="JACJJC010000003">
    <property type="protein sequence ID" value="MBM6703377.1"/>
    <property type="molecule type" value="Genomic_DNA"/>
</dbReference>
<accession>A0ABS2DQH7</accession>
<keyword evidence="3" id="KW-1185">Reference proteome</keyword>
<proteinExistence type="predicted"/>
<dbReference type="Gene3D" id="3.40.50.300">
    <property type="entry name" value="P-loop containing nucleotide triphosphate hydrolases"/>
    <property type="match status" value="1"/>
</dbReference>
<dbReference type="PANTHER" id="PTHR13696">
    <property type="entry name" value="P-LOOP CONTAINING NUCLEOSIDE TRIPHOSPHATE HYDROLASE"/>
    <property type="match status" value="1"/>
</dbReference>
<dbReference type="InterPro" id="IPR050678">
    <property type="entry name" value="DNA_Partitioning_ATPase"/>
</dbReference>
<protein>
    <submittedName>
        <fullName evidence="2">ParA family protein</fullName>
    </submittedName>
</protein>
<dbReference type="InterPro" id="IPR027417">
    <property type="entry name" value="P-loop_NTPase"/>
</dbReference>
<dbReference type="CDD" id="cd02042">
    <property type="entry name" value="ParAB_family"/>
    <property type="match status" value="1"/>
</dbReference>
<evidence type="ECO:0000259" key="1">
    <source>
        <dbReference type="Pfam" id="PF13614"/>
    </source>
</evidence>
<name>A0ABS2DQH7_9BURK</name>
<dbReference type="InterPro" id="IPR025669">
    <property type="entry name" value="AAA_dom"/>
</dbReference>